<dbReference type="InterPro" id="IPR001239">
    <property type="entry name" value="Prot_inh_Kazal-m"/>
</dbReference>
<evidence type="ECO:0000256" key="6">
    <source>
        <dbReference type="ARBA" id="ARBA00022900"/>
    </source>
</evidence>
<dbReference type="Gene3D" id="3.30.60.30">
    <property type="match status" value="1"/>
</dbReference>
<evidence type="ECO:0000256" key="3">
    <source>
        <dbReference type="ARBA" id="ARBA00022525"/>
    </source>
</evidence>
<organism evidence="11 12">
    <name type="scientific">Dasyornis broadbenti</name>
    <name type="common">rufous bristle-bird</name>
    <dbReference type="NCBI Taxonomy" id="243059"/>
    <lineage>
        <taxon>Eukaryota</taxon>
        <taxon>Metazoa</taxon>
        <taxon>Chordata</taxon>
        <taxon>Craniata</taxon>
        <taxon>Vertebrata</taxon>
        <taxon>Euteleostomi</taxon>
        <taxon>Archelosauria</taxon>
        <taxon>Archosauria</taxon>
        <taxon>Dinosauria</taxon>
        <taxon>Saurischia</taxon>
        <taxon>Theropoda</taxon>
        <taxon>Coelurosauria</taxon>
        <taxon>Aves</taxon>
        <taxon>Neognathae</taxon>
        <taxon>Neoaves</taxon>
        <taxon>Telluraves</taxon>
        <taxon>Australaves</taxon>
        <taxon>Passeriformes</taxon>
        <taxon>Meliphagoidea</taxon>
        <taxon>Dasyornithidae</taxon>
        <taxon>Dasyornis</taxon>
    </lineage>
</organism>
<keyword evidence="3" id="KW-0964">Secreted</keyword>
<dbReference type="AlphaFoldDB" id="A0A7K6HGD6"/>
<keyword evidence="6" id="KW-0722">Serine protease inhibitor</keyword>
<feature type="non-terminal residue" evidence="11">
    <location>
        <position position="82"/>
    </location>
</feature>
<dbReference type="InterPro" id="IPR050159">
    <property type="entry name" value="Kazal-type_SerProtInhib"/>
</dbReference>
<dbReference type="SUPFAM" id="SSF100895">
    <property type="entry name" value="Kazal-type serine protease inhibitors"/>
    <property type="match status" value="1"/>
</dbReference>
<keyword evidence="5" id="KW-0677">Repeat</keyword>
<comment type="subcellular location">
    <subcellularLocation>
        <location evidence="1">Secreted</location>
    </subcellularLocation>
</comment>
<dbReference type="InterPro" id="IPR036058">
    <property type="entry name" value="Kazal_dom_sf"/>
</dbReference>
<feature type="signal peptide" evidence="9">
    <location>
        <begin position="1"/>
        <end position="24"/>
    </location>
</feature>
<dbReference type="PRINTS" id="PR00290">
    <property type="entry name" value="KAZALINHBTR"/>
</dbReference>
<dbReference type="EMBL" id="VZRN01000886">
    <property type="protein sequence ID" value="NWV74699.1"/>
    <property type="molecule type" value="Genomic_DNA"/>
</dbReference>
<name>A0A7K6HGD6_9PASS</name>
<dbReference type="InterPro" id="IPR002350">
    <property type="entry name" value="Kazal_dom"/>
</dbReference>
<dbReference type="PANTHER" id="PTHR47499:SF1">
    <property type="entry name" value="SERINE PROTEASE INHIBITOR KAZAL-TYPE 7"/>
    <property type="match status" value="1"/>
</dbReference>
<evidence type="ECO:0000256" key="4">
    <source>
        <dbReference type="ARBA" id="ARBA00022690"/>
    </source>
</evidence>
<dbReference type="Pfam" id="PF00050">
    <property type="entry name" value="Kazal_1"/>
    <property type="match status" value="1"/>
</dbReference>
<dbReference type="FunFam" id="3.30.60.30:FF:000037">
    <property type="entry name" value="Ovomucoid"/>
    <property type="match status" value="1"/>
</dbReference>
<dbReference type="GO" id="GO:0004867">
    <property type="term" value="F:serine-type endopeptidase inhibitor activity"/>
    <property type="evidence" value="ECO:0007669"/>
    <property type="project" value="UniProtKB-KW"/>
</dbReference>
<evidence type="ECO:0000256" key="8">
    <source>
        <dbReference type="ARBA" id="ARBA00023180"/>
    </source>
</evidence>
<evidence type="ECO:0000256" key="1">
    <source>
        <dbReference type="ARBA" id="ARBA00004613"/>
    </source>
</evidence>
<protein>
    <recommendedName>
        <fullName evidence="2">Ovomucoid</fullName>
    </recommendedName>
</protein>
<keyword evidence="7" id="KW-1015">Disulfide bond</keyword>
<evidence type="ECO:0000313" key="11">
    <source>
        <dbReference type="EMBL" id="NWV74699.1"/>
    </source>
</evidence>
<feature type="domain" description="Kazal-like" evidence="10">
    <location>
        <begin position="26"/>
        <end position="82"/>
    </location>
</feature>
<dbReference type="PANTHER" id="PTHR47499">
    <property type="entry name" value="SERINE PROTEASE INHIBITOR KAZAL-TYPE 7 SPINK7"/>
    <property type="match status" value="1"/>
</dbReference>
<accession>A0A7K6HGD6</accession>
<feature type="chain" id="PRO_5029702998" description="Ovomucoid" evidence="9">
    <location>
        <begin position="25"/>
        <end position="82"/>
    </location>
</feature>
<proteinExistence type="predicted"/>
<reference evidence="11 12" key="1">
    <citation type="submission" date="2019-09" db="EMBL/GenBank/DDBJ databases">
        <title>Bird 10,000 Genomes (B10K) Project - Family phase.</title>
        <authorList>
            <person name="Zhang G."/>
        </authorList>
    </citation>
    <scope>NUCLEOTIDE SEQUENCE [LARGE SCALE GENOMIC DNA]</scope>
    <source>
        <strain evidence="11">B10K-DU-029-49</strain>
        <tissue evidence="11">Liver</tissue>
    </source>
</reference>
<evidence type="ECO:0000256" key="9">
    <source>
        <dbReference type="SAM" id="SignalP"/>
    </source>
</evidence>
<dbReference type="PROSITE" id="PS51465">
    <property type="entry name" value="KAZAL_2"/>
    <property type="match status" value="1"/>
</dbReference>
<evidence type="ECO:0000256" key="2">
    <source>
        <dbReference type="ARBA" id="ARBA00019248"/>
    </source>
</evidence>
<keyword evidence="9" id="KW-0732">Signal</keyword>
<evidence type="ECO:0000313" key="12">
    <source>
        <dbReference type="Proteomes" id="UP000521322"/>
    </source>
</evidence>
<sequence>MKTTGVLLLLSLALFCISVPATDALLNARAYCGNQRTIRNLCTMEYVPHCGSDGVTYSNKCMFCNAYLRSRGGLRLRSLKAC</sequence>
<keyword evidence="8" id="KW-0325">Glycoprotein</keyword>
<comment type="caution">
    <text evidence="11">The sequence shown here is derived from an EMBL/GenBank/DDBJ whole genome shotgun (WGS) entry which is preliminary data.</text>
</comment>
<dbReference type="PROSITE" id="PS00282">
    <property type="entry name" value="KAZAL_1"/>
    <property type="match status" value="1"/>
</dbReference>
<gene>
    <name evidence="11" type="primary">Spink6_0</name>
    <name evidence="11" type="ORF">DASBRO_R11144</name>
</gene>
<keyword evidence="4" id="KW-0646">Protease inhibitor</keyword>
<evidence type="ECO:0000259" key="10">
    <source>
        <dbReference type="PROSITE" id="PS51465"/>
    </source>
</evidence>
<evidence type="ECO:0000256" key="5">
    <source>
        <dbReference type="ARBA" id="ARBA00022737"/>
    </source>
</evidence>
<feature type="non-terminal residue" evidence="11">
    <location>
        <position position="1"/>
    </location>
</feature>
<evidence type="ECO:0000256" key="7">
    <source>
        <dbReference type="ARBA" id="ARBA00023157"/>
    </source>
</evidence>
<keyword evidence="12" id="KW-1185">Reference proteome</keyword>
<dbReference type="GO" id="GO:0005576">
    <property type="term" value="C:extracellular region"/>
    <property type="evidence" value="ECO:0007669"/>
    <property type="project" value="UniProtKB-SubCell"/>
</dbReference>
<dbReference type="SMART" id="SM00280">
    <property type="entry name" value="KAZAL"/>
    <property type="match status" value="1"/>
</dbReference>
<dbReference type="CDD" id="cd00104">
    <property type="entry name" value="KAZAL_FS"/>
    <property type="match status" value="1"/>
</dbReference>
<dbReference type="Proteomes" id="UP000521322">
    <property type="component" value="Unassembled WGS sequence"/>
</dbReference>